<keyword evidence="8" id="KW-1185">Reference proteome</keyword>
<feature type="chain" id="PRO_5039199033" description="Receptor ligand binding region domain-containing protein" evidence="6">
    <location>
        <begin position="22"/>
        <end position="287"/>
    </location>
</feature>
<evidence type="ECO:0000256" key="2">
    <source>
        <dbReference type="ARBA" id="ARBA00022692"/>
    </source>
</evidence>
<comment type="subcellular location">
    <subcellularLocation>
        <location evidence="1">Membrane</location>
        <topology evidence="1">Multi-pass membrane protein</topology>
    </subcellularLocation>
</comment>
<organism evidence="7 8">
    <name type="scientific">Pisum sativum</name>
    <name type="common">Garden pea</name>
    <name type="synonym">Lathyrus oleraceus</name>
    <dbReference type="NCBI Taxonomy" id="3888"/>
    <lineage>
        <taxon>Eukaryota</taxon>
        <taxon>Viridiplantae</taxon>
        <taxon>Streptophyta</taxon>
        <taxon>Embryophyta</taxon>
        <taxon>Tracheophyta</taxon>
        <taxon>Spermatophyta</taxon>
        <taxon>Magnoliopsida</taxon>
        <taxon>eudicotyledons</taxon>
        <taxon>Gunneridae</taxon>
        <taxon>Pentapetalae</taxon>
        <taxon>rosids</taxon>
        <taxon>fabids</taxon>
        <taxon>Fabales</taxon>
        <taxon>Fabaceae</taxon>
        <taxon>Papilionoideae</taxon>
        <taxon>50 kb inversion clade</taxon>
        <taxon>NPAAA clade</taxon>
        <taxon>Hologalegina</taxon>
        <taxon>IRL clade</taxon>
        <taxon>Fabeae</taxon>
        <taxon>Lathyrus</taxon>
    </lineage>
</organism>
<evidence type="ECO:0000256" key="4">
    <source>
        <dbReference type="ARBA" id="ARBA00023136"/>
    </source>
</evidence>
<dbReference type="PANTHER" id="PTHR17920:SF3">
    <property type="entry name" value="TRANSMEMBRANE AND COILED-COIL DOMAIN-CONTAINING PROTEIN 4"/>
    <property type="match status" value="1"/>
</dbReference>
<dbReference type="AlphaFoldDB" id="A0A9D4WX14"/>
<evidence type="ECO:0000256" key="6">
    <source>
        <dbReference type="SAM" id="SignalP"/>
    </source>
</evidence>
<name>A0A9D4WX14_PEA</name>
<sequence length="287" mass="32184">MLTVLSALLTALAWPTAFCSATDFIDSTWSVAIDRPDKAGILLSEVLLGGVQGNRPVTLIENPVELVERVVLLGAPIAIKYVNWEAARKMVVGRFINAYSMTDWMLGVAFRASLLSQGLAGIQNVDVTDHIEGHSSYLWTTHHTLEELELETYYPAYNNILPKEQTHPNFTVSFLSIRNITRISIINQVQKAAMSILLERTSNKSQDTGSRSELPRAPKLASGPKASELKAKVEAEQHALRRLRMCLRDVCNRILTQWTLLLSCSNESKQSQVKRIVYELLMFFLLQ</sequence>
<evidence type="ECO:0000313" key="8">
    <source>
        <dbReference type="Proteomes" id="UP001058974"/>
    </source>
</evidence>
<evidence type="ECO:0008006" key="9">
    <source>
        <dbReference type="Google" id="ProtNLM"/>
    </source>
</evidence>
<protein>
    <recommendedName>
        <fullName evidence="9">Receptor ligand binding region domain-containing protein</fullName>
    </recommendedName>
</protein>
<evidence type="ECO:0000256" key="1">
    <source>
        <dbReference type="ARBA" id="ARBA00004141"/>
    </source>
</evidence>
<proteinExistence type="predicted"/>
<dbReference type="Pfam" id="PF05277">
    <property type="entry name" value="DUF726"/>
    <property type="match status" value="2"/>
</dbReference>
<comment type="caution">
    <text evidence="7">The sequence shown here is derived from an EMBL/GenBank/DDBJ whole genome shotgun (WGS) entry which is preliminary data.</text>
</comment>
<dbReference type="EMBL" id="JAMSHJ010000005">
    <property type="protein sequence ID" value="KAI5409352.1"/>
    <property type="molecule type" value="Genomic_DNA"/>
</dbReference>
<keyword evidence="4" id="KW-0472">Membrane</keyword>
<dbReference type="PANTHER" id="PTHR17920">
    <property type="entry name" value="TRANSMEMBRANE AND COILED-COIL DOMAIN-CONTAINING PROTEIN 4 TMCO4"/>
    <property type="match status" value="1"/>
</dbReference>
<evidence type="ECO:0000256" key="3">
    <source>
        <dbReference type="ARBA" id="ARBA00022989"/>
    </source>
</evidence>
<dbReference type="Proteomes" id="UP001058974">
    <property type="component" value="Chromosome 5"/>
</dbReference>
<gene>
    <name evidence="7" type="ORF">KIW84_054960</name>
</gene>
<dbReference type="GO" id="GO:0016020">
    <property type="term" value="C:membrane"/>
    <property type="evidence" value="ECO:0007669"/>
    <property type="project" value="UniProtKB-SubCell"/>
</dbReference>
<feature type="region of interest" description="Disordered" evidence="5">
    <location>
        <begin position="204"/>
        <end position="229"/>
    </location>
</feature>
<dbReference type="Gramene" id="Psat05G0496000-T1">
    <property type="protein sequence ID" value="KAI5409352.1"/>
    <property type="gene ID" value="KIW84_054960"/>
</dbReference>
<keyword evidence="6" id="KW-0732">Signal</keyword>
<accession>A0A9D4WX14</accession>
<evidence type="ECO:0000256" key="5">
    <source>
        <dbReference type="SAM" id="MobiDB-lite"/>
    </source>
</evidence>
<dbReference type="InterPro" id="IPR007941">
    <property type="entry name" value="DUF726"/>
</dbReference>
<keyword evidence="2" id="KW-0812">Transmembrane</keyword>
<keyword evidence="3" id="KW-1133">Transmembrane helix</keyword>
<reference evidence="7 8" key="1">
    <citation type="journal article" date="2022" name="Nat. Genet.">
        <title>Improved pea reference genome and pan-genome highlight genomic features and evolutionary characteristics.</title>
        <authorList>
            <person name="Yang T."/>
            <person name="Liu R."/>
            <person name="Luo Y."/>
            <person name="Hu S."/>
            <person name="Wang D."/>
            <person name="Wang C."/>
            <person name="Pandey M.K."/>
            <person name="Ge S."/>
            <person name="Xu Q."/>
            <person name="Li N."/>
            <person name="Li G."/>
            <person name="Huang Y."/>
            <person name="Saxena R.K."/>
            <person name="Ji Y."/>
            <person name="Li M."/>
            <person name="Yan X."/>
            <person name="He Y."/>
            <person name="Liu Y."/>
            <person name="Wang X."/>
            <person name="Xiang C."/>
            <person name="Varshney R.K."/>
            <person name="Ding H."/>
            <person name="Gao S."/>
            <person name="Zong X."/>
        </authorList>
    </citation>
    <scope>NUCLEOTIDE SEQUENCE [LARGE SCALE GENOMIC DNA]</scope>
    <source>
        <strain evidence="7 8">cv. Zhongwan 6</strain>
    </source>
</reference>
<feature type="signal peptide" evidence="6">
    <location>
        <begin position="1"/>
        <end position="21"/>
    </location>
</feature>
<evidence type="ECO:0000313" key="7">
    <source>
        <dbReference type="EMBL" id="KAI5409352.1"/>
    </source>
</evidence>